<reference evidence="2" key="1">
    <citation type="submission" date="2013-07" db="EMBL/GenBank/DDBJ databases">
        <title>The Genome Sequence of Cryptococcus bestiolae CBS10118.</title>
        <authorList>
            <consortium name="The Broad Institute Genome Sequencing Platform"/>
            <person name="Cuomo C."/>
            <person name="Litvintseva A."/>
            <person name="Chen Y."/>
            <person name="Heitman J."/>
            <person name="Sun S."/>
            <person name="Springer D."/>
            <person name="Dromer F."/>
            <person name="Young S.K."/>
            <person name="Zeng Q."/>
            <person name="Gargeya S."/>
            <person name="Fitzgerald M."/>
            <person name="Abouelleil A."/>
            <person name="Alvarado L."/>
            <person name="Berlin A.M."/>
            <person name="Chapman S.B."/>
            <person name="Dewar J."/>
            <person name="Goldberg J."/>
            <person name="Griggs A."/>
            <person name="Gujja S."/>
            <person name="Hansen M."/>
            <person name="Howarth C."/>
            <person name="Imamovic A."/>
            <person name="Larimer J."/>
            <person name="McCowan C."/>
            <person name="Murphy C."/>
            <person name="Pearson M."/>
            <person name="Priest M."/>
            <person name="Roberts A."/>
            <person name="Saif S."/>
            <person name="Shea T."/>
            <person name="Sykes S."/>
            <person name="Wortman J."/>
            <person name="Nusbaum C."/>
            <person name="Birren B."/>
        </authorList>
    </citation>
    <scope>NUCLEOTIDE SEQUENCE [LARGE SCALE GENOMIC DNA]</scope>
    <source>
        <strain evidence="2">CBS 10118</strain>
    </source>
</reference>
<feature type="compositionally biased region" description="Basic and acidic residues" evidence="1">
    <location>
        <begin position="40"/>
        <end position="66"/>
    </location>
</feature>
<feature type="compositionally biased region" description="Basic residues" evidence="1">
    <location>
        <begin position="67"/>
        <end position="76"/>
    </location>
</feature>
<dbReference type="KEGG" id="kbi:30205688"/>
<dbReference type="Gene3D" id="3.40.50.150">
    <property type="entry name" value="Vaccinia Virus protein VP39"/>
    <property type="match status" value="1"/>
</dbReference>
<dbReference type="Pfam" id="PF13489">
    <property type="entry name" value="Methyltransf_23"/>
    <property type="match status" value="1"/>
</dbReference>
<reference evidence="3" key="2">
    <citation type="submission" date="2013-07" db="EMBL/GenBank/DDBJ databases">
        <authorList>
            <consortium name="The Broad Institute Genome Sequencing Platform"/>
            <person name="Cuomo C."/>
            <person name="Litvintseva A."/>
            <person name="Chen Y."/>
            <person name="Heitman J."/>
            <person name="Sun S."/>
            <person name="Springer D."/>
            <person name="Dromer F."/>
            <person name="Young S.K."/>
            <person name="Zeng Q."/>
            <person name="Gargeya S."/>
            <person name="Fitzgerald M."/>
            <person name="Abouelleil A."/>
            <person name="Alvarado L."/>
            <person name="Berlin A.M."/>
            <person name="Chapman S.B."/>
            <person name="Dewar J."/>
            <person name="Goldberg J."/>
            <person name="Griggs A."/>
            <person name="Gujja S."/>
            <person name="Hansen M."/>
            <person name="Howarth C."/>
            <person name="Imamovic A."/>
            <person name="Larimer J."/>
            <person name="McCowan C."/>
            <person name="Murphy C."/>
            <person name="Pearson M."/>
            <person name="Priest M."/>
            <person name="Roberts A."/>
            <person name="Saif S."/>
            <person name="Shea T."/>
            <person name="Sykes S."/>
            <person name="Wortman J."/>
            <person name="Nusbaum C."/>
            <person name="Birren B."/>
        </authorList>
    </citation>
    <scope>NUCLEOTIDE SEQUENCE</scope>
    <source>
        <strain evidence="3">CBS 10118</strain>
    </source>
</reference>
<evidence type="ECO:0000313" key="3">
    <source>
        <dbReference type="EMBL" id="WVW80616.1"/>
    </source>
</evidence>
<dbReference type="EMBL" id="KI894018">
    <property type="protein sequence ID" value="OCF29776.1"/>
    <property type="molecule type" value="Genomic_DNA"/>
</dbReference>
<name>A0A1B9GFJ4_9TREE</name>
<dbReference type="GeneID" id="30205688"/>
<organism evidence="2">
    <name type="scientific">Kwoniella bestiolae CBS 10118</name>
    <dbReference type="NCBI Taxonomy" id="1296100"/>
    <lineage>
        <taxon>Eukaryota</taxon>
        <taxon>Fungi</taxon>
        <taxon>Dikarya</taxon>
        <taxon>Basidiomycota</taxon>
        <taxon>Agaricomycotina</taxon>
        <taxon>Tremellomycetes</taxon>
        <taxon>Tremellales</taxon>
        <taxon>Cryptococcaceae</taxon>
        <taxon>Kwoniella</taxon>
    </lineage>
</organism>
<dbReference type="RefSeq" id="XP_019050846.1">
    <property type="nucleotide sequence ID" value="XM_019187968.1"/>
</dbReference>
<reference evidence="3" key="4">
    <citation type="submission" date="2024-02" db="EMBL/GenBank/DDBJ databases">
        <title>Comparative genomics of Cryptococcus and Kwoniella reveals pathogenesis evolution and contrasting modes of karyotype evolution via chromosome fusion or intercentromeric recombination.</title>
        <authorList>
            <person name="Coelho M.A."/>
            <person name="David-Palma M."/>
            <person name="Shea T."/>
            <person name="Bowers K."/>
            <person name="McGinley-Smith S."/>
            <person name="Mohammad A.W."/>
            <person name="Gnirke A."/>
            <person name="Yurkov A.M."/>
            <person name="Nowrousian M."/>
            <person name="Sun S."/>
            <person name="Cuomo C.A."/>
            <person name="Heitman J."/>
        </authorList>
    </citation>
    <scope>NUCLEOTIDE SEQUENCE</scope>
    <source>
        <strain evidence="3">CBS 10118</strain>
    </source>
</reference>
<evidence type="ECO:0008006" key="5">
    <source>
        <dbReference type="Google" id="ProtNLM"/>
    </source>
</evidence>
<dbReference type="Proteomes" id="UP000092730">
    <property type="component" value="Chromosome 1"/>
</dbReference>
<feature type="region of interest" description="Disordered" evidence="1">
    <location>
        <begin position="1"/>
        <end position="82"/>
    </location>
</feature>
<evidence type="ECO:0000256" key="1">
    <source>
        <dbReference type="SAM" id="MobiDB-lite"/>
    </source>
</evidence>
<evidence type="ECO:0000313" key="4">
    <source>
        <dbReference type="Proteomes" id="UP000092730"/>
    </source>
</evidence>
<dbReference type="PANTHER" id="PTHR43861">
    <property type="entry name" value="TRANS-ACONITATE 2-METHYLTRANSFERASE-RELATED"/>
    <property type="match status" value="1"/>
</dbReference>
<protein>
    <recommendedName>
        <fullName evidence="5">Methyltransferase type 11 domain-containing protein</fullName>
    </recommendedName>
</protein>
<accession>A0A1B9GFJ4</accession>
<sequence>MTQHPSGDSDRVVQHGHGHHHHHHGQGQGQEQFAEYGQHPAHDHSAAHSHSHDPPHNHGQAHEQVHSHGHMHAHGHGHGETDADLWEKKDYLAMPGVFEVAQITHETILHALTSAGISEETYKAWDVLEIGSGPGTVTKHLLSTFASVHSIDVSPAMLLTLSQYLPAASYPTLSYSLHTLSPDSPNLFHSKAPLRSPTEENKEREVVPPRGRFDLAVCNLVLHHVDDIPNFMVGAVGLVREGGWLVFTEMGLMDDGENGNEKPTSHGSFNAPNHYRPAFTTQSLTKLFESYGLEDVYAERRGELPVFGLEEGKARVPCLIVRGRKGGRGE</sequence>
<feature type="compositionally biased region" description="Basic residues" evidence="1">
    <location>
        <begin position="14"/>
        <end position="25"/>
    </location>
</feature>
<dbReference type="AlphaFoldDB" id="A0A1B9GFJ4"/>
<dbReference type="EMBL" id="CP144541">
    <property type="protein sequence ID" value="WVW80616.1"/>
    <property type="molecule type" value="Genomic_DNA"/>
</dbReference>
<proteinExistence type="predicted"/>
<dbReference type="InterPro" id="IPR029063">
    <property type="entry name" value="SAM-dependent_MTases_sf"/>
</dbReference>
<dbReference type="CDD" id="cd02440">
    <property type="entry name" value="AdoMet_MTases"/>
    <property type="match status" value="1"/>
</dbReference>
<evidence type="ECO:0000313" key="2">
    <source>
        <dbReference type="EMBL" id="OCF29776.1"/>
    </source>
</evidence>
<dbReference type="SUPFAM" id="SSF53335">
    <property type="entry name" value="S-adenosyl-L-methionine-dependent methyltransferases"/>
    <property type="match status" value="1"/>
</dbReference>
<dbReference type="STRING" id="1296100.A0A1B9GFJ4"/>
<reference evidence="2" key="3">
    <citation type="submission" date="2014-01" db="EMBL/GenBank/DDBJ databases">
        <title>Evolution of pathogenesis and genome organization in the Tremellales.</title>
        <authorList>
            <person name="Cuomo C."/>
            <person name="Litvintseva A."/>
            <person name="Heitman J."/>
            <person name="Chen Y."/>
            <person name="Sun S."/>
            <person name="Springer D."/>
            <person name="Dromer F."/>
            <person name="Young S."/>
            <person name="Zeng Q."/>
            <person name="Chapman S."/>
            <person name="Gujja S."/>
            <person name="Saif S."/>
            <person name="Birren B."/>
        </authorList>
    </citation>
    <scope>NUCLEOTIDE SEQUENCE</scope>
    <source>
        <strain evidence="2">CBS 10118</strain>
    </source>
</reference>
<dbReference type="VEuPathDB" id="FungiDB:I302_01289"/>
<keyword evidence="4" id="KW-1185">Reference proteome</keyword>
<gene>
    <name evidence="2" type="ORF">I302_01289</name>
    <name evidence="3" type="ORF">I302_102602</name>
</gene>
<dbReference type="OrthoDB" id="3647at2759"/>